<dbReference type="PANTHER" id="PTHR43024:SF1">
    <property type="entry name" value="UDP-N-ACETYLMURAMOYL-TRIPEPTIDE--D-ALANYL-D-ALANINE LIGASE"/>
    <property type="match status" value="1"/>
</dbReference>
<evidence type="ECO:0000256" key="6">
    <source>
        <dbReference type="ARBA" id="ARBA00022960"/>
    </source>
</evidence>
<comment type="similarity">
    <text evidence="10">Belongs to the MurCDEF family. MurF subfamily.</text>
</comment>
<accession>A0A1S1MZ46</accession>
<keyword evidence="2 10" id="KW-0436">Ligase</keyword>
<dbReference type="Pfam" id="PF08245">
    <property type="entry name" value="Mur_ligase_M"/>
    <property type="match status" value="1"/>
</dbReference>
<dbReference type="InterPro" id="IPR000713">
    <property type="entry name" value="Mur_ligase_N"/>
</dbReference>
<dbReference type="RefSeq" id="WP_070983209.1">
    <property type="nucleotide sequence ID" value="NZ_MKJU01000006.1"/>
</dbReference>
<evidence type="ECO:0000256" key="9">
    <source>
        <dbReference type="ARBA" id="ARBA00023316"/>
    </source>
</evidence>
<comment type="catalytic activity">
    <reaction evidence="10 11">
        <text>D-alanyl-D-alanine + UDP-N-acetyl-alpha-D-muramoyl-L-alanyl-gamma-D-glutamyl-meso-2,6-diaminopimelate + ATP = UDP-N-acetyl-alpha-D-muramoyl-L-alanyl-gamma-D-glutamyl-meso-2,6-diaminopimeloyl-D-alanyl-D-alanine + ADP + phosphate + H(+)</text>
        <dbReference type="Rhea" id="RHEA:28374"/>
        <dbReference type="ChEBI" id="CHEBI:15378"/>
        <dbReference type="ChEBI" id="CHEBI:30616"/>
        <dbReference type="ChEBI" id="CHEBI:43474"/>
        <dbReference type="ChEBI" id="CHEBI:57822"/>
        <dbReference type="ChEBI" id="CHEBI:61386"/>
        <dbReference type="ChEBI" id="CHEBI:83905"/>
        <dbReference type="ChEBI" id="CHEBI:456216"/>
        <dbReference type="EC" id="6.3.2.10"/>
    </reaction>
</comment>
<dbReference type="Gene3D" id="3.40.1190.10">
    <property type="entry name" value="Mur-like, catalytic domain"/>
    <property type="match status" value="1"/>
</dbReference>
<evidence type="ECO:0000256" key="1">
    <source>
        <dbReference type="ARBA" id="ARBA00022490"/>
    </source>
</evidence>
<keyword evidence="1 10" id="KW-0963">Cytoplasm</keyword>
<evidence type="ECO:0000256" key="2">
    <source>
        <dbReference type="ARBA" id="ARBA00022598"/>
    </source>
</evidence>
<evidence type="ECO:0000313" key="15">
    <source>
        <dbReference type="EMBL" id="OHU92651.1"/>
    </source>
</evidence>
<comment type="function">
    <text evidence="10 11">Involved in cell wall formation. Catalyzes the final step in the synthesis of UDP-N-acetylmuramoyl-pentapeptide, the precursor of murein.</text>
</comment>
<comment type="caution">
    <text evidence="15">The sequence shown here is derived from an EMBL/GenBank/DDBJ whole genome shotgun (WGS) entry which is preliminary data.</text>
</comment>
<dbReference type="GO" id="GO:0008360">
    <property type="term" value="P:regulation of cell shape"/>
    <property type="evidence" value="ECO:0007669"/>
    <property type="project" value="UniProtKB-KW"/>
</dbReference>
<evidence type="ECO:0000256" key="5">
    <source>
        <dbReference type="ARBA" id="ARBA00022840"/>
    </source>
</evidence>
<keyword evidence="5 10" id="KW-0067">ATP-binding</keyword>
<gene>
    <name evidence="10 15" type="primary">murF</name>
    <name evidence="15" type="ORF">BET10_04125</name>
</gene>
<evidence type="ECO:0000256" key="8">
    <source>
        <dbReference type="ARBA" id="ARBA00023306"/>
    </source>
</evidence>
<keyword evidence="3 10" id="KW-0132">Cell division</keyword>
<evidence type="ECO:0000259" key="13">
    <source>
        <dbReference type="Pfam" id="PF02875"/>
    </source>
</evidence>
<proteinExistence type="inferred from homology"/>
<dbReference type="Pfam" id="PF02875">
    <property type="entry name" value="Mur_ligase_C"/>
    <property type="match status" value="1"/>
</dbReference>
<dbReference type="GO" id="GO:0008766">
    <property type="term" value="F:UDP-N-acetylmuramoylalanyl-D-glutamyl-2,6-diaminopimelate-D-alanyl-D-alanine ligase activity"/>
    <property type="evidence" value="ECO:0007669"/>
    <property type="project" value="RHEA"/>
</dbReference>
<dbReference type="HAMAP" id="MF_02019">
    <property type="entry name" value="MurF"/>
    <property type="match status" value="1"/>
</dbReference>
<dbReference type="AlphaFoldDB" id="A0A1S1MZ46"/>
<dbReference type="SUPFAM" id="SSF53623">
    <property type="entry name" value="MurD-like peptide ligases, catalytic domain"/>
    <property type="match status" value="1"/>
</dbReference>
<dbReference type="Gene3D" id="3.40.1390.10">
    <property type="entry name" value="MurE/MurF, N-terminal domain"/>
    <property type="match status" value="1"/>
</dbReference>
<comment type="subcellular location">
    <subcellularLocation>
        <location evidence="10 11">Cytoplasm</location>
    </subcellularLocation>
</comment>
<evidence type="ECO:0000259" key="14">
    <source>
        <dbReference type="Pfam" id="PF08245"/>
    </source>
</evidence>
<feature type="domain" description="Mur ligase central" evidence="14">
    <location>
        <begin position="105"/>
        <end position="292"/>
    </location>
</feature>
<dbReference type="GO" id="GO:0005524">
    <property type="term" value="F:ATP binding"/>
    <property type="evidence" value="ECO:0007669"/>
    <property type="project" value="UniProtKB-UniRule"/>
</dbReference>
<dbReference type="EC" id="6.3.2.10" evidence="10 11"/>
<dbReference type="SUPFAM" id="SSF63418">
    <property type="entry name" value="MurE/MurF N-terminal domain"/>
    <property type="match status" value="1"/>
</dbReference>
<evidence type="ECO:0000256" key="4">
    <source>
        <dbReference type="ARBA" id="ARBA00022741"/>
    </source>
</evidence>
<dbReference type="STRING" id="1859457.BET10_04125"/>
<comment type="pathway">
    <text evidence="10 11">Cell wall biogenesis; peptidoglycan biosynthesis.</text>
</comment>
<dbReference type="GO" id="GO:0071555">
    <property type="term" value="P:cell wall organization"/>
    <property type="evidence" value="ECO:0007669"/>
    <property type="project" value="UniProtKB-KW"/>
</dbReference>
<dbReference type="InterPro" id="IPR036615">
    <property type="entry name" value="Mur_ligase_C_dom_sf"/>
</dbReference>
<evidence type="ECO:0000256" key="10">
    <source>
        <dbReference type="HAMAP-Rule" id="MF_02019"/>
    </source>
</evidence>
<dbReference type="Proteomes" id="UP000179786">
    <property type="component" value="Unassembled WGS sequence"/>
</dbReference>
<dbReference type="InterPro" id="IPR004101">
    <property type="entry name" value="Mur_ligase_C"/>
</dbReference>
<feature type="domain" description="Mur ligase N-terminal catalytic" evidence="12">
    <location>
        <begin position="24"/>
        <end position="82"/>
    </location>
</feature>
<dbReference type="InterPro" id="IPR005863">
    <property type="entry name" value="UDP-N-AcMur_synth"/>
</dbReference>
<keyword evidence="6 10" id="KW-0133">Cell shape</keyword>
<keyword evidence="16" id="KW-1185">Reference proteome</keyword>
<dbReference type="GO" id="GO:0047480">
    <property type="term" value="F:UDP-N-acetylmuramoyl-tripeptide-D-alanyl-D-alanine ligase activity"/>
    <property type="evidence" value="ECO:0007669"/>
    <property type="project" value="UniProtKB-UniRule"/>
</dbReference>
<keyword evidence="4 10" id="KW-0547">Nucleotide-binding</keyword>
<dbReference type="EMBL" id="MKJU01000006">
    <property type="protein sequence ID" value="OHU92651.1"/>
    <property type="molecule type" value="Genomic_DNA"/>
</dbReference>
<dbReference type="GO" id="GO:0009252">
    <property type="term" value="P:peptidoglycan biosynthetic process"/>
    <property type="evidence" value="ECO:0007669"/>
    <property type="project" value="UniProtKB-UniRule"/>
</dbReference>
<reference evidence="15 16" key="1">
    <citation type="submission" date="2016-09" db="EMBL/GenBank/DDBJ databases">
        <title>Pseudoalteromonas amylolytica sp. nov., isolated from the surface seawater.</title>
        <authorList>
            <person name="Wu Y.-H."/>
            <person name="Cheng H."/>
            <person name="Jin X.-B."/>
            <person name="Wang C.-S."/>
            <person name="Xu X.-W."/>
        </authorList>
    </citation>
    <scope>NUCLEOTIDE SEQUENCE [LARGE SCALE GENOMIC DNA]</scope>
    <source>
        <strain evidence="15 16">JW1</strain>
    </source>
</reference>
<evidence type="ECO:0000256" key="3">
    <source>
        <dbReference type="ARBA" id="ARBA00022618"/>
    </source>
</evidence>
<protein>
    <recommendedName>
        <fullName evidence="10 11">UDP-N-acetylmuramoyl-tripeptide--D-alanyl-D-alanine ligase</fullName>
        <ecNumber evidence="10 11">6.3.2.10</ecNumber>
    </recommendedName>
    <alternativeName>
        <fullName evidence="10">D-alanyl-D-alanine-adding enzyme</fullName>
    </alternativeName>
</protein>
<dbReference type="OrthoDB" id="9801978at2"/>
<dbReference type="InterPro" id="IPR013221">
    <property type="entry name" value="Mur_ligase_cen"/>
</dbReference>
<evidence type="ECO:0000313" key="16">
    <source>
        <dbReference type="Proteomes" id="UP000179786"/>
    </source>
</evidence>
<dbReference type="GO" id="GO:0005737">
    <property type="term" value="C:cytoplasm"/>
    <property type="evidence" value="ECO:0007669"/>
    <property type="project" value="UniProtKB-SubCell"/>
</dbReference>
<dbReference type="UniPathway" id="UPA00219"/>
<keyword evidence="7 10" id="KW-0573">Peptidoglycan synthesis</keyword>
<feature type="domain" description="Mur ligase C-terminal" evidence="13">
    <location>
        <begin position="315"/>
        <end position="437"/>
    </location>
</feature>
<sequence length="463" mass="49452">MIKVDLAWLAAVLDTPLNGKNLAIANINTDTRTINNNDVFLALRGPNFDGHQFVEEAKKSGAIAAIVDTPVACDITQLVVPDTRLALGKIGKAVIDKVAPKTIAITGSVGKTTVKEMCAAILARKGKVLATKGNFNNDIGVPLTLLRLCEDDEFAVIELGANHIGEIAYTTSLTSPDVAVVCNVAPAHIEGFGSIEGVGKAKGEIFSGLKSGGVAVLNCDCEFVDMWQEGLHDVTTKRFSCSQNLDIWAEEVRLNDTAHASFLLCTHSEKVPVQLALPGEHNVTNAIIAAALTTELGATLDDVAAALEGMSPVKGRVNLIKASTKLNVIDDTYNANVRSVKAAIDLLMQMPGYRILALGDMGELGEQAREYHQEVGEYAQQQGIDALYSLGVLSRHSSDVFDQPERHFSTREHLLEALQQKLNTQDGICTVLVKGSRSSRMELLVKELVGSDHNSGTDGASAC</sequence>
<feature type="binding site" evidence="10">
    <location>
        <begin position="107"/>
        <end position="113"/>
    </location>
    <ligand>
        <name>ATP</name>
        <dbReference type="ChEBI" id="CHEBI:30616"/>
    </ligand>
</feature>
<organism evidence="15 16">
    <name type="scientific">Pseudoalteromonas amylolytica</name>
    <dbReference type="NCBI Taxonomy" id="1859457"/>
    <lineage>
        <taxon>Bacteria</taxon>
        <taxon>Pseudomonadati</taxon>
        <taxon>Pseudomonadota</taxon>
        <taxon>Gammaproteobacteria</taxon>
        <taxon>Alteromonadales</taxon>
        <taxon>Pseudoalteromonadaceae</taxon>
        <taxon>Pseudoalteromonas</taxon>
    </lineage>
</organism>
<dbReference type="Gene3D" id="3.90.190.20">
    <property type="entry name" value="Mur ligase, C-terminal domain"/>
    <property type="match status" value="1"/>
</dbReference>
<dbReference type="PANTHER" id="PTHR43024">
    <property type="entry name" value="UDP-N-ACETYLMURAMOYL-TRIPEPTIDE--D-ALANYL-D-ALANINE LIGASE"/>
    <property type="match status" value="1"/>
</dbReference>
<keyword evidence="8 10" id="KW-0131">Cell cycle</keyword>
<keyword evidence="9 10" id="KW-0961">Cell wall biogenesis/degradation</keyword>
<evidence type="ECO:0000259" key="12">
    <source>
        <dbReference type="Pfam" id="PF01225"/>
    </source>
</evidence>
<dbReference type="InterPro" id="IPR051046">
    <property type="entry name" value="MurCDEF_CellWall_CoF430Synth"/>
</dbReference>
<evidence type="ECO:0000256" key="11">
    <source>
        <dbReference type="RuleBase" id="RU004136"/>
    </source>
</evidence>
<dbReference type="GO" id="GO:0051301">
    <property type="term" value="P:cell division"/>
    <property type="evidence" value="ECO:0007669"/>
    <property type="project" value="UniProtKB-KW"/>
</dbReference>
<dbReference type="InterPro" id="IPR036565">
    <property type="entry name" value="Mur-like_cat_sf"/>
</dbReference>
<dbReference type="NCBIfam" id="TIGR01143">
    <property type="entry name" value="murF"/>
    <property type="match status" value="1"/>
</dbReference>
<dbReference type="SUPFAM" id="SSF53244">
    <property type="entry name" value="MurD-like peptide ligases, peptide-binding domain"/>
    <property type="match status" value="1"/>
</dbReference>
<dbReference type="InterPro" id="IPR035911">
    <property type="entry name" value="MurE/MurF_N"/>
</dbReference>
<dbReference type="Pfam" id="PF01225">
    <property type="entry name" value="Mur_ligase"/>
    <property type="match status" value="1"/>
</dbReference>
<evidence type="ECO:0000256" key="7">
    <source>
        <dbReference type="ARBA" id="ARBA00022984"/>
    </source>
</evidence>
<name>A0A1S1MZ46_9GAMM</name>